<reference evidence="2 3" key="1">
    <citation type="submission" date="2010-10" db="EMBL/GenBank/DDBJ databases">
        <title>Complete sequence of Frankia sp. EuI1c.</title>
        <authorList>
            <consortium name="US DOE Joint Genome Institute"/>
            <person name="Lucas S."/>
            <person name="Copeland A."/>
            <person name="Lapidus A."/>
            <person name="Cheng J.-F."/>
            <person name="Bruce D."/>
            <person name="Goodwin L."/>
            <person name="Pitluck S."/>
            <person name="Chertkov O."/>
            <person name="Detter J.C."/>
            <person name="Han C."/>
            <person name="Tapia R."/>
            <person name="Land M."/>
            <person name="Hauser L."/>
            <person name="Jeffries C."/>
            <person name="Kyrpides N."/>
            <person name="Ivanova N."/>
            <person name="Mikhailova N."/>
            <person name="Beauchemin N."/>
            <person name="Sen A."/>
            <person name="Sur S.A."/>
            <person name="Gtari M."/>
            <person name="Wall L."/>
            <person name="Tisa L."/>
            <person name="Woyke T."/>
        </authorList>
    </citation>
    <scope>NUCLEOTIDE SEQUENCE [LARGE SCALE GENOMIC DNA]</scope>
    <source>
        <strain evidence="3">DSM 45817 / CECT 9037 / EuI1c</strain>
    </source>
</reference>
<dbReference type="EMBL" id="CP002299">
    <property type="protein sequence ID" value="ADP79555.1"/>
    <property type="molecule type" value="Genomic_DNA"/>
</dbReference>
<keyword evidence="3" id="KW-1185">Reference proteome</keyword>
<feature type="transmembrane region" description="Helical" evidence="1">
    <location>
        <begin position="41"/>
        <end position="59"/>
    </location>
</feature>
<dbReference type="Proteomes" id="UP000002484">
    <property type="component" value="Chromosome"/>
</dbReference>
<evidence type="ECO:0000313" key="2">
    <source>
        <dbReference type="EMBL" id="ADP79555.1"/>
    </source>
</evidence>
<dbReference type="RefSeq" id="WP_013422675.1">
    <property type="nucleotide sequence ID" value="NC_014666.1"/>
</dbReference>
<keyword evidence="1" id="KW-1133">Transmembrane helix</keyword>
<dbReference type="OrthoDB" id="9938679at2"/>
<dbReference type="STRING" id="298654.FraEuI1c_1493"/>
<name>E3J6C8_PSEI1</name>
<dbReference type="AlphaFoldDB" id="E3J6C8"/>
<accession>E3J6C8</accession>
<evidence type="ECO:0000256" key="1">
    <source>
        <dbReference type="SAM" id="Phobius"/>
    </source>
</evidence>
<keyword evidence="1" id="KW-0472">Membrane</keyword>
<proteinExistence type="predicted"/>
<protein>
    <submittedName>
        <fullName evidence="2">Uncharacterized protein</fullName>
    </submittedName>
</protein>
<evidence type="ECO:0000313" key="3">
    <source>
        <dbReference type="Proteomes" id="UP000002484"/>
    </source>
</evidence>
<dbReference type="InParanoid" id="E3J6C8"/>
<organism evidence="2 3">
    <name type="scientific">Pseudofrankia inefficax (strain DSM 45817 / CECT 9037 / DDB 130130 / EuI1c)</name>
    <name type="common">Frankia inefficax</name>
    <dbReference type="NCBI Taxonomy" id="298654"/>
    <lineage>
        <taxon>Bacteria</taxon>
        <taxon>Bacillati</taxon>
        <taxon>Actinomycetota</taxon>
        <taxon>Actinomycetes</taxon>
        <taxon>Frankiales</taxon>
        <taxon>Frankiaceae</taxon>
        <taxon>Pseudofrankia</taxon>
    </lineage>
</organism>
<dbReference type="KEGG" id="fri:FraEuI1c_1493"/>
<dbReference type="HOGENOM" id="CLU_2843500_0_0_11"/>
<gene>
    <name evidence="2" type="ordered locus">FraEuI1c_1493</name>
</gene>
<keyword evidence="1" id="KW-0812">Transmembrane</keyword>
<feature type="transmembrane region" description="Helical" evidence="1">
    <location>
        <begin position="14"/>
        <end position="35"/>
    </location>
</feature>
<sequence precursor="true">MPRFVYRPSLLSRLFRWSLAVSALYLALFGLSYVAGHLLSAVGPFLIVAGLAYGAVFLVHRGRDR</sequence>